<dbReference type="PANTHER" id="PTHR48111:SF56">
    <property type="entry name" value="TETRATHIONATE RESPONSE REGULATORY PROTEIN TTRR"/>
    <property type="match status" value="1"/>
</dbReference>
<evidence type="ECO:0000259" key="4">
    <source>
        <dbReference type="PROSITE" id="PS50110"/>
    </source>
</evidence>
<reference evidence="9" key="1">
    <citation type="submission" date="2018-03" db="EMBL/GenBank/DDBJ databases">
        <title>A comparative analysis of the Nautiliaceae.</title>
        <authorList>
            <person name="Grosche A."/>
            <person name="Smedile F."/>
            <person name="Vetriani C."/>
        </authorList>
    </citation>
    <scope>NUCLEOTIDE SEQUENCE [LARGE SCALE GENOMIC DNA]</scope>
    <source>
        <strain evidence="9">TB6</strain>
    </source>
</reference>
<gene>
    <name evidence="6" type="ORF">C6V80_06470</name>
    <name evidence="7" type="ORF">EDC58_0130</name>
</gene>
<dbReference type="InterPro" id="IPR016032">
    <property type="entry name" value="Sig_transdc_resp-reg_C-effctor"/>
</dbReference>
<dbReference type="InterPro" id="IPR011006">
    <property type="entry name" value="CheY-like_superfamily"/>
</dbReference>
<keyword evidence="1 3" id="KW-0238">DNA-binding</keyword>
<keyword evidence="9" id="KW-1185">Reference proteome</keyword>
<dbReference type="Proteomes" id="UP000272781">
    <property type="component" value="Unassembled WGS sequence"/>
</dbReference>
<dbReference type="InterPro" id="IPR039420">
    <property type="entry name" value="WalR-like"/>
</dbReference>
<protein>
    <submittedName>
        <fullName evidence="7">DNA-binding response OmpR family regulator</fullName>
    </submittedName>
    <submittedName>
        <fullName evidence="6">Response regulator transcription factor</fullName>
    </submittedName>
</protein>
<dbReference type="GO" id="GO:0000156">
    <property type="term" value="F:phosphorelay response regulator activity"/>
    <property type="evidence" value="ECO:0007669"/>
    <property type="project" value="TreeGrafter"/>
</dbReference>
<dbReference type="CDD" id="cd00383">
    <property type="entry name" value="trans_reg_C"/>
    <property type="match status" value="1"/>
</dbReference>
<dbReference type="InterPro" id="IPR036388">
    <property type="entry name" value="WH-like_DNA-bd_sf"/>
</dbReference>
<keyword evidence="2" id="KW-0597">Phosphoprotein</keyword>
<dbReference type="RefSeq" id="WP_123351566.1">
    <property type="nucleotide sequence ID" value="NZ_CP027432.2"/>
</dbReference>
<dbReference type="GO" id="GO:0032993">
    <property type="term" value="C:protein-DNA complex"/>
    <property type="evidence" value="ECO:0007669"/>
    <property type="project" value="TreeGrafter"/>
</dbReference>
<evidence type="ECO:0000313" key="6">
    <source>
        <dbReference type="EMBL" id="QCI28620.2"/>
    </source>
</evidence>
<dbReference type="SUPFAM" id="SSF46894">
    <property type="entry name" value="C-terminal effector domain of the bipartite response regulators"/>
    <property type="match status" value="1"/>
</dbReference>
<accession>A0AAJ4RDI9</accession>
<name>A0AAJ4RDI9_9BACT</name>
<dbReference type="EMBL" id="RJVK01000001">
    <property type="protein sequence ID" value="ROR40651.1"/>
    <property type="molecule type" value="Genomic_DNA"/>
</dbReference>
<dbReference type="PROSITE" id="PS50110">
    <property type="entry name" value="RESPONSE_REGULATORY"/>
    <property type="match status" value="1"/>
</dbReference>
<dbReference type="EMBL" id="CP027432">
    <property type="protein sequence ID" value="QCI28620.2"/>
    <property type="molecule type" value="Genomic_DNA"/>
</dbReference>
<dbReference type="Gene3D" id="3.40.50.2300">
    <property type="match status" value="1"/>
</dbReference>
<proteinExistence type="predicted"/>
<reference evidence="6" key="3">
    <citation type="submission" date="2019-06" db="EMBL/GenBank/DDBJ databases">
        <title>A comparative analysis of the Nautiliaceae.</title>
        <authorList>
            <person name="Grosche A."/>
            <person name="Smedile F."/>
            <person name="Vetriani C."/>
        </authorList>
    </citation>
    <scope>NUCLEOTIDE SEQUENCE</scope>
    <source>
        <strain evidence="6">TB6</strain>
    </source>
</reference>
<dbReference type="PANTHER" id="PTHR48111">
    <property type="entry name" value="REGULATOR OF RPOS"/>
    <property type="match status" value="1"/>
</dbReference>
<dbReference type="Gene3D" id="1.10.10.10">
    <property type="entry name" value="Winged helix-like DNA-binding domain superfamily/Winged helix DNA-binding domain"/>
    <property type="match status" value="1"/>
</dbReference>
<dbReference type="SUPFAM" id="SSF52172">
    <property type="entry name" value="CheY-like"/>
    <property type="match status" value="1"/>
</dbReference>
<evidence type="ECO:0000259" key="5">
    <source>
        <dbReference type="PROSITE" id="PS51755"/>
    </source>
</evidence>
<dbReference type="InterPro" id="IPR001867">
    <property type="entry name" value="OmpR/PhoB-type_DNA-bd"/>
</dbReference>
<dbReference type="PROSITE" id="PS51755">
    <property type="entry name" value="OMPR_PHOB"/>
    <property type="match status" value="1"/>
</dbReference>
<organism evidence="7 8">
    <name type="scientific">Caminibacter pacificus</name>
    <dbReference type="NCBI Taxonomy" id="1424653"/>
    <lineage>
        <taxon>Bacteria</taxon>
        <taxon>Pseudomonadati</taxon>
        <taxon>Campylobacterota</taxon>
        <taxon>Epsilonproteobacteria</taxon>
        <taxon>Nautiliales</taxon>
        <taxon>Nautiliaceae</taxon>
        <taxon>Caminibacter</taxon>
    </lineage>
</organism>
<dbReference type="SMART" id="SM00862">
    <property type="entry name" value="Trans_reg_C"/>
    <property type="match status" value="1"/>
</dbReference>
<evidence type="ECO:0000256" key="2">
    <source>
        <dbReference type="PROSITE-ProRule" id="PRU00169"/>
    </source>
</evidence>
<evidence type="ECO:0000313" key="8">
    <source>
        <dbReference type="Proteomes" id="UP000272781"/>
    </source>
</evidence>
<feature type="domain" description="Response regulatory" evidence="4">
    <location>
        <begin position="2"/>
        <end position="109"/>
    </location>
</feature>
<dbReference type="InterPro" id="IPR001789">
    <property type="entry name" value="Sig_transdc_resp-reg_receiver"/>
</dbReference>
<feature type="domain" description="OmpR/PhoB-type" evidence="5">
    <location>
        <begin position="110"/>
        <end position="202"/>
    </location>
</feature>
<reference evidence="7 8" key="2">
    <citation type="submission" date="2018-11" db="EMBL/GenBank/DDBJ databases">
        <title>Genomic Encyclopedia of Type Strains, Phase IV (KMG-IV): sequencing the most valuable type-strain genomes for metagenomic binning, comparative biology and taxonomic classification.</title>
        <authorList>
            <person name="Goeker M."/>
        </authorList>
    </citation>
    <scope>NUCLEOTIDE SEQUENCE [LARGE SCALE GENOMIC DNA]</scope>
    <source>
        <strain evidence="7 8">DSM 27783</strain>
    </source>
</reference>
<sequence>MTVGLVTLDEKIIENLSKIILHNGYKVIIYKNLNFINEKEKYSFLIADLDMNKNMIIDAIKNYKIKDVILISTEKSVELIRKVYALGIADFIQKPVFLEEIIFKLKKYCPKKIRLNDIEIDFYNKIVSKNGELVKLTQKESSLLFLLLQYKNRIVTYEMIRDDIYGYTYPSDNAIHLLVSRLKKKLKLNIISVPKEGYILKV</sequence>
<dbReference type="GO" id="GO:0005829">
    <property type="term" value="C:cytosol"/>
    <property type="evidence" value="ECO:0007669"/>
    <property type="project" value="TreeGrafter"/>
</dbReference>
<evidence type="ECO:0000256" key="3">
    <source>
        <dbReference type="PROSITE-ProRule" id="PRU01091"/>
    </source>
</evidence>
<dbReference type="GO" id="GO:0006355">
    <property type="term" value="P:regulation of DNA-templated transcription"/>
    <property type="evidence" value="ECO:0007669"/>
    <property type="project" value="InterPro"/>
</dbReference>
<feature type="modified residue" description="4-aspartylphosphate" evidence="2">
    <location>
        <position position="48"/>
    </location>
</feature>
<evidence type="ECO:0000313" key="9">
    <source>
        <dbReference type="Proteomes" id="UP000298805"/>
    </source>
</evidence>
<dbReference type="Proteomes" id="UP000298805">
    <property type="component" value="Chromosome"/>
</dbReference>
<evidence type="ECO:0000313" key="7">
    <source>
        <dbReference type="EMBL" id="ROR40651.1"/>
    </source>
</evidence>
<dbReference type="Pfam" id="PF00486">
    <property type="entry name" value="Trans_reg_C"/>
    <property type="match status" value="1"/>
</dbReference>
<feature type="DNA-binding region" description="OmpR/PhoB-type" evidence="3">
    <location>
        <begin position="110"/>
        <end position="202"/>
    </location>
</feature>
<dbReference type="GO" id="GO:0000976">
    <property type="term" value="F:transcription cis-regulatory region binding"/>
    <property type="evidence" value="ECO:0007669"/>
    <property type="project" value="TreeGrafter"/>
</dbReference>
<dbReference type="AlphaFoldDB" id="A0AAJ4RDI9"/>
<evidence type="ECO:0000256" key="1">
    <source>
        <dbReference type="ARBA" id="ARBA00023125"/>
    </source>
</evidence>